<proteinExistence type="predicted"/>
<sequence length="75" mass="8051">MTCTTGAVISEAMDARQANGKSWLSVTGNGTKTNEQDAVQQLWIIPEPSTQLMVISAESELNDEAISMLILGEPQ</sequence>
<keyword evidence="2" id="KW-1185">Reference proteome</keyword>
<accession>A0ACA6QU35</accession>
<evidence type="ECO:0000313" key="2">
    <source>
        <dbReference type="Proteomes" id="UP000002571"/>
    </source>
</evidence>
<dbReference type="EMBL" id="CP001806">
    <property type="protein sequence ID" value="ACY54081.1"/>
    <property type="molecule type" value="Genomic_DNA"/>
</dbReference>
<reference evidence="1" key="1">
    <citation type="submission" date="2009-10" db="EMBL/GenBank/DDBJ databases">
        <authorList>
            <consortium name="Los Alamos National Laboratory (LANL)"/>
            <consortium name="National Microbial Pathogen Data Resource (NMPDR)"/>
            <person name="Munk A.C."/>
            <person name="Tapia R."/>
            <person name="Green L."/>
            <person name="Rogers Y."/>
            <person name="Detter J.C."/>
            <person name="Bruce D."/>
            <person name="Brettin T.S."/>
            <person name="Colwell R."/>
            <person name="Huq A."/>
            <person name="Grim C.J."/>
            <person name="Hasan N.A."/>
            <person name="Vonstein V."/>
            <person name="Bartels D."/>
        </authorList>
    </citation>
    <scope>NUCLEOTIDE SEQUENCE</scope>
    <source>
        <strain evidence="1">EX25</strain>
    </source>
</reference>
<gene>
    <name evidence="1" type="ordered locus">VEA_001398</name>
</gene>
<dbReference type="Proteomes" id="UP000002571">
    <property type="component" value="Chromosome 2"/>
</dbReference>
<protein>
    <submittedName>
        <fullName evidence="1">Uncharacterized protein</fullName>
    </submittedName>
</protein>
<evidence type="ECO:0000313" key="1">
    <source>
        <dbReference type="EMBL" id="ACY54081.1"/>
    </source>
</evidence>
<name>A0ACA6QU35_VIBAE</name>
<organism evidence="1 2">
    <name type="scientific">Vibrio antiquarius (strain Ex25)</name>
    <dbReference type="NCBI Taxonomy" id="150340"/>
    <lineage>
        <taxon>Bacteria</taxon>
        <taxon>Pseudomonadati</taxon>
        <taxon>Pseudomonadota</taxon>
        <taxon>Gammaproteobacteria</taxon>
        <taxon>Vibrionales</taxon>
        <taxon>Vibrionaceae</taxon>
        <taxon>Vibrio</taxon>
        <taxon>Vibrio diabolicus subgroup</taxon>
    </lineage>
</organism>